<sequence length="30" mass="3512">MKAPIWQIALQEVKMTDNTLGFGKKLHWAR</sequence>
<proteinExistence type="predicted"/>
<gene>
    <name evidence="1" type="ORF">NCTC13193_00595</name>
</gene>
<evidence type="ECO:0000313" key="2">
    <source>
        <dbReference type="Proteomes" id="UP000270487"/>
    </source>
</evidence>
<organism evidence="1 2">
    <name type="scientific">Serratia fonticola</name>
    <dbReference type="NCBI Taxonomy" id="47917"/>
    <lineage>
        <taxon>Bacteria</taxon>
        <taxon>Pseudomonadati</taxon>
        <taxon>Pseudomonadota</taxon>
        <taxon>Gammaproteobacteria</taxon>
        <taxon>Enterobacterales</taxon>
        <taxon>Yersiniaceae</taxon>
        <taxon>Serratia</taxon>
    </lineage>
</organism>
<dbReference type="EMBL" id="LR134492">
    <property type="protein sequence ID" value="VEI62926.1"/>
    <property type="molecule type" value="Genomic_DNA"/>
</dbReference>
<protein>
    <submittedName>
        <fullName evidence="1">Uncharacterized protein conserved in bacteria</fullName>
    </submittedName>
</protein>
<accession>A0A3S4XVS3</accession>
<reference evidence="1 2" key="1">
    <citation type="submission" date="2018-12" db="EMBL/GenBank/DDBJ databases">
        <authorList>
            <consortium name="Pathogen Informatics"/>
        </authorList>
    </citation>
    <scope>NUCLEOTIDE SEQUENCE [LARGE SCALE GENOMIC DNA]</scope>
    <source>
        <strain evidence="1 2">NCTC13193</strain>
    </source>
</reference>
<name>A0A3S4XVS3_SERFO</name>
<dbReference type="AlphaFoldDB" id="A0A3S4XVS3"/>
<dbReference type="Proteomes" id="UP000270487">
    <property type="component" value="Chromosome"/>
</dbReference>
<evidence type="ECO:0000313" key="1">
    <source>
        <dbReference type="EMBL" id="VEI62926.1"/>
    </source>
</evidence>